<dbReference type="InterPro" id="IPR006226">
    <property type="entry name" value="Mtu_PIN"/>
</dbReference>
<comment type="function">
    <text evidence="6">Toxic component of a toxin-antitoxin (TA) system. An RNase.</text>
</comment>
<keyword evidence="3 6" id="KW-0479">Metal-binding</keyword>
<keyword evidence="2 6" id="KW-0540">Nuclease</keyword>
<evidence type="ECO:0000256" key="1">
    <source>
        <dbReference type="ARBA" id="ARBA00022649"/>
    </source>
</evidence>
<dbReference type="Gene3D" id="3.40.50.1010">
    <property type="entry name" value="5'-nuclease"/>
    <property type="match status" value="1"/>
</dbReference>
<evidence type="ECO:0000256" key="2">
    <source>
        <dbReference type="ARBA" id="ARBA00022722"/>
    </source>
</evidence>
<evidence type="ECO:0000313" key="9">
    <source>
        <dbReference type="Proteomes" id="UP000315677"/>
    </source>
</evidence>
<protein>
    <recommendedName>
        <fullName evidence="6">Ribonuclease VapC</fullName>
        <shortName evidence="6">RNase VapC</shortName>
        <ecNumber evidence="6">3.1.-.-</ecNumber>
    </recommendedName>
    <alternativeName>
        <fullName evidence="6">Toxin VapC</fullName>
    </alternativeName>
</protein>
<sequence length="143" mass="15739">MRALLDINVLLALLDSDHVDHRRARAWLDEEIDSGWASCAITQNGFVRIVSQPRYPSPVPPAQAVRLLQRACATDHHEFWPCDVSLLDDAVIDRNKVHGPRQVTDAYLLALAARHGGRFVTFDRSAVLAAVPAATPENLAVLA</sequence>
<dbReference type="InterPro" id="IPR002716">
    <property type="entry name" value="PIN_dom"/>
</dbReference>
<proteinExistence type="inferred from homology"/>
<dbReference type="GO" id="GO:0090729">
    <property type="term" value="F:toxin activity"/>
    <property type="evidence" value="ECO:0007669"/>
    <property type="project" value="UniProtKB-KW"/>
</dbReference>
<keyword evidence="5 6" id="KW-0460">Magnesium</keyword>
<comment type="similarity">
    <text evidence="6">Belongs to the PINc/VapC protein family.</text>
</comment>
<evidence type="ECO:0000256" key="6">
    <source>
        <dbReference type="HAMAP-Rule" id="MF_00265"/>
    </source>
</evidence>
<dbReference type="InterPro" id="IPR029060">
    <property type="entry name" value="PIN-like_dom_sf"/>
</dbReference>
<dbReference type="HAMAP" id="MF_00265">
    <property type="entry name" value="VapC_Nob1"/>
    <property type="match status" value="1"/>
</dbReference>
<dbReference type="EC" id="3.1.-.-" evidence="6"/>
<dbReference type="GO" id="GO:0000287">
    <property type="term" value="F:magnesium ion binding"/>
    <property type="evidence" value="ECO:0007669"/>
    <property type="project" value="UniProtKB-UniRule"/>
</dbReference>
<dbReference type="Pfam" id="PF01850">
    <property type="entry name" value="PIN"/>
    <property type="match status" value="1"/>
</dbReference>
<dbReference type="GO" id="GO:0016788">
    <property type="term" value="F:hydrolase activity, acting on ester bonds"/>
    <property type="evidence" value="ECO:0007669"/>
    <property type="project" value="InterPro"/>
</dbReference>
<reference evidence="8 9" key="1">
    <citation type="submission" date="2019-06" db="EMBL/GenBank/DDBJ databases">
        <title>Sequencing the genomes of 1000 actinobacteria strains.</title>
        <authorList>
            <person name="Klenk H.-P."/>
        </authorList>
    </citation>
    <scope>NUCLEOTIDE SEQUENCE [LARGE SCALE GENOMIC DNA]</scope>
    <source>
        <strain evidence="8 9">DSM 45301</strain>
    </source>
</reference>
<feature type="domain" description="PIN" evidence="7">
    <location>
        <begin position="4"/>
        <end position="125"/>
    </location>
</feature>
<dbReference type="NCBIfam" id="TIGR00028">
    <property type="entry name" value="Mtu_PIN_fam"/>
    <property type="match status" value="1"/>
</dbReference>
<feature type="binding site" evidence="6">
    <location>
        <position position="6"/>
    </location>
    <ligand>
        <name>Mg(2+)</name>
        <dbReference type="ChEBI" id="CHEBI:18420"/>
    </ligand>
</feature>
<evidence type="ECO:0000256" key="4">
    <source>
        <dbReference type="ARBA" id="ARBA00022801"/>
    </source>
</evidence>
<evidence type="ECO:0000256" key="3">
    <source>
        <dbReference type="ARBA" id="ARBA00022723"/>
    </source>
</evidence>
<dbReference type="Proteomes" id="UP000315677">
    <property type="component" value="Unassembled WGS sequence"/>
</dbReference>
<keyword evidence="4 6" id="KW-0378">Hydrolase</keyword>
<evidence type="ECO:0000313" key="8">
    <source>
        <dbReference type="EMBL" id="TQM09458.1"/>
    </source>
</evidence>
<keyword evidence="9" id="KW-1185">Reference proteome</keyword>
<keyword evidence="6" id="KW-0800">Toxin</keyword>
<dbReference type="OrthoDB" id="196567at2"/>
<comment type="caution">
    <text evidence="8">The sequence shown here is derived from an EMBL/GenBank/DDBJ whole genome shotgun (WGS) entry which is preliminary data.</text>
</comment>
<evidence type="ECO:0000259" key="7">
    <source>
        <dbReference type="Pfam" id="PF01850"/>
    </source>
</evidence>
<dbReference type="AlphaFoldDB" id="A0A543DJF1"/>
<dbReference type="SUPFAM" id="SSF88723">
    <property type="entry name" value="PIN domain-like"/>
    <property type="match status" value="1"/>
</dbReference>
<feature type="binding site" evidence="6">
    <location>
        <position position="105"/>
    </location>
    <ligand>
        <name>Mg(2+)</name>
        <dbReference type="ChEBI" id="CHEBI:18420"/>
    </ligand>
</feature>
<accession>A0A543DJF1</accession>
<gene>
    <name evidence="6" type="primary">vapC</name>
    <name evidence="8" type="ORF">FB558_5217</name>
</gene>
<dbReference type="EMBL" id="VFPA01000003">
    <property type="protein sequence ID" value="TQM09458.1"/>
    <property type="molecule type" value="Genomic_DNA"/>
</dbReference>
<comment type="cofactor">
    <cofactor evidence="6">
        <name>Mg(2+)</name>
        <dbReference type="ChEBI" id="CHEBI:18420"/>
    </cofactor>
</comment>
<dbReference type="RefSeq" id="WP_142057655.1">
    <property type="nucleotide sequence ID" value="NZ_VFPA01000003.1"/>
</dbReference>
<dbReference type="InterPro" id="IPR022907">
    <property type="entry name" value="VapC_family"/>
</dbReference>
<dbReference type="GO" id="GO:0004540">
    <property type="term" value="F:RNA nuclease activity"/>
    <property type="evidence" value="ECO:0007669"/>
    <property type="project" value="InterPro"/>
</dbReference>
<keyword evidence="1 6" id="KW-1277">Toxin-antitoxin system</keyword>
<evidence type="ECO:0000256" key="5">
    <source>
        <dbReference type="ARBA" id="ARBA00022842"/>
    </source>
</evidence>
<dbReference type="GO" id="GO:0045926">
    <property type="term" value="P:negative regulation of growth"/>
    <property type="evidence" value="ECO:0007669"/>
    <property type="project" value="UniProtKB-ARBA"/>
</dbReference>
<name>A0A543DJF1_9PSEU</name>
<organism evidence="8 9">
    <name type="scientific">Pseudonocardia kunmingensis</name>
    <dbReference type="NCBI Taxonomy" id="630975"/>
    <lineage>
        <taxon>Bacteria</taxon>
        <taxon>Bacillati</taxon>
        <taxon>Actinomycetota</taxon>
        <taxon>Actinomycetes</taxon>
        <taxon>Pseudonocardiales</taxon>
        <taxon>Pseudonocardiaceae</taxon>
        <taxon>Pseudonocardia</taxon>
    </lineage>
</organism>